<comment type="caution">
    <text evidence="1">The sequence shown here is derived from an EMBL/GenBank/DDBJ whole genome shotgun (WGS) entry which is preliminary data.</text>
</comment>
<reference evidence="1" key="1">
    <citation type="journal article" date="2023" name="Mol. Biol. Evol.">
        <title>Third-Generation Sequencing Reveals the Adaptive Role of the Epigenome in Three Deep-Sea Polychaetes.</title>
        <authorList>
            <person name="Perez M."/>
            <person name="Aroh O."/>
            <person name="Sun Y."/>
            <person name="Lan Y."/>
            <person name="Juniper S.K."/>
            <person name="Young C.R."/>
            <person name="Angers B."/>
            <person name="Qian P.Y."/>
        </authorList>
    </citation>
    <scope>NUCLEOTIDE SEQUENCE</scope>
    <source>
        <strain evidence="1">R07B-5</strain>
    </source>
</reference>
<accession>A0AAD9UDN7</accession>
<name>A0AAD9UDN7_RIDPI</name>
<keyword evidence="2" id="KW-1185">Reference proteome</keyword>
<organism evidence="1 2">
    <name type="scientific">Ridgeia piscesae</name>
    <name type="common">Tubeworm</name>
    <dbReference type="NCBI Taxonomy" id="27915"/>
    <lineage>
        <taxon>Eukaryota</taxon>
        <taxon>Metazoa</taxon>
        <taxon>Spiralia</taxon>
        <taxon>Lophotrochozoa</taxon>
        <taxon>Annelida</taxon>
        <taxon>Polychaeta</taxon>
        <taxon>Sedentaria</taxon>
        <taxon>Canalipalpata</taxon>
        <taxon>Sabellida</taxon>
        <taxon>Siboglinidae</taxon>
        <taxon>Ridgeia</taxon>
    </lineage>
</organism>
<evidence type="ECO:0000313" key="2">
    <source>
        <dbReference type="Proteomes" id="UP001209878"/>
    </source>
</evidence>
<evidence type="ECO:0000313" key="1">
    <source>
        <dbReference type="EMBL" id="KAK2185568.1"/>
    </source>
</evidence>
<dbReference type="AlphaFoldDB" id="A0AAD9UDN7"/>
<sequence length="63" mass="7030">MCCLIPLQIFVFSEQNSDSGWSQSQTTDMGHGRARALPKCHPCLLQGCPCTASLVRRHKQDKL</sequence>
<protein>
    <submittedName>
        <fullName evidence="1">Uncharacterized protein</fullName>
    </submittedName>
</protein>
<dbReference type="EMBL" id="JAODUO010000230">
    <property type="protein sequence ID" value="KAK2185568.1"/>
    <property type="molecule type" value="Genomic_DNA"/>
</dbReference>
<dbReference type="Proteomes" id="UP001209878">
    <property type="component" value="Unassembled WGS sequence"/>
</dbReference>
<proteinExistence type="predicted"/>
<gene>
    <name evidence="1" type="ORF">NP493_228g05027</name>
</gene>